<evidence type="ECO:0000256" key="7">
    <source>
        <dbReference type="ARBA" id="ARBA00023049"/>
    </source>
</evidence>
<keyword evidence="5" id="KW-0378">Hydrolase</keyword>
<dbReference type="InterPro" id="IPR016047">
    <property type="entry name" value="M23ase_b-sheet_dom"/>
</dbReference>
<dbReference type="KEGG" id="nao:Y958_12090"/>
<keyword evidence="4" id="KW-0479">Metal-binding</keyword>
<keyword evidence="6" id="KW-0862">Zinc</keyword>
<feature type="domain" description="M23ase beta-sheet core" evidence="10">
    <location>
        <begin position="317"/>
        <end position="414"/>
    </location>
</feature>
<evidence type="ECO:0000259" key="10">
    <source>
        <dbReference type="Pfam" id="PF01551"/>
    </source>
</evidence>
<dbReference type="RefSeq" id="WP_088872176.1">
    <property type="nucleotide sequence ID" value="NZ_CP022110.1"/>
</dbReference>
<keyword evidence="9" id="KW-0732">Signal</keyword>
<feature type="signal peptide" evidence="9">
    <location>
        <begin position="1"/>
        <end position="27"/>
    </location>
</feature>
<comment type="cofactor">
    <cofactor evidence="1">
        <name>Zn(2+)</name>
        <dbReference type="ChEBI" id="CHEBI:29105"/>
    </cofactor>
</comment>
<evidence type="ECO:0000256" key="8">
    <source>
        <dbReference type="SAM" id="MobiDB-lite"/>
    </source>
</evidence>
<protein>
    <submittedName>
        <fullName evidence="12">Peptidase M23</fullName>
    </submittedName>
</protein>
<dbReference type="Pfam" id="PF01551">
    <property type="entry name" value="Peptidase_M23"/>
    <property type="match status" value="1"/>
</dbReference>
<evidence type="ECO:0000256" key="9">
    <source>
        <dbReference type="SAM" id="SignalP"/>
    </source>
</evidence>
<accession>A0A248JRW1</accession>
<dbReference type="SUPFAM" id="SSF51261">
    <property type="entry name" value="Duplicated hybrid motif"/>
    <property type="match status" value="1"/>
</dbReference>
<dbReference type="GO" id="GO:0006508">
    <property type="term" value="P:proteolysis"/>
    <property type="evidence" value="ECO:0007669"/>
    <property type="project" value="UniProtKB-KW"/>
</dbReference>
<dbReference type="InterPro" id="IPR011055">
    <property type="entry name" value="Dup_hybrid_motif"/>
</dbReference>
<gene>
    <name evidence="12" type="ORF">Y958_12090</name>
</gene>
<dbReference type="GO" id="GO:0030313">
    <property type="term" value="C:cell envelope"/>
    <property type="evidence" value="ECO:0007669"/>
    <property type="project" value="UniProtKB-SubCell"/>
</dbReference>
<feature type="compositionally biased region" description="Low complexity" evidence="8">
    <location>
        <begin position="59"/>
        <end position="74"/>
    </location>
</feature>
<keyword evidence="13" id="KW-1185">Reference proteome</keyword>
<dbReference type="GO" id="GO:0046872">
    <property type="term" value="F:metal ion binding"/>
    <property type="evidence" value="ECO:0007669"/>
    <property type="project" value="UniProtKB-KW"/>
</dbReference>
<dbReference type="PANTHER" id="PTHR21666">
    <property type="entry name" value="PEPTIDASE-RELATED"/>
    <property type="match status" value="1"/>
</dbReference>
<comment type="subcellular location">
    <subcellularLocation>
        <location evidence="2">Cell envelope</location>
    </subcellularLocation>
</comment>
<proteinExistence type="predicted"/>
<keyword evidence="7" id="KW-0482">Metalloprotease</keyword>
<keyword evidence="3" id="KW-0645">Protease</keyword>
<dbReference type="GO" id="GO:0004222">
    <property type="term" value="F:metalloendopeptidase activity"/>
    <property type="evidence" value="ECO:0007669"/>
    <property type="project" value="TreeGrafter"/>
</dbReference>
<dbReference type="Gene3D" id="3.10.450.350">
    <property type="match status" value="2"/>
</dbReference>
<dbReference type="AlphaFoldDB" id="A0A248JRW1"/>
<dbReference type="Proteomes" id="UP000197153">
    <property type="component" value="Chromosome 1"/>
</dbReference>
<evidence type="ECO:0000256" key="6">
    <source>
        <dbReference type="ARBA" id="ARBA00022833"/>
    </source>
</evidence>
<feature type="chain" id="PRO_5012602976" evidence="9">
    <location>
        <begin position="28"/>
        <end position="475"/>
    </location>
</feature>
<reference evidence="12 13" key="1">
    <citation type="submission" date="2017-06" db="EMBL/GenBank/DDBJ databases">
        <title>Complete genome sequence of Nitrospirillum amazonense strain CBAmC, an endophytic nitrogen-fixing and plant growth-promoting bacterium, isolated from sugarcane.</title>
        <authorList>
            <person name="Schwab S."/>
            <person name="dos Santos Teixeira K.R."/>
            <person name="Simoes Araujo J.L."/>
            <person name="Soares Vidal M."/>
            <person name="Borges de Freitas H.R."/>
            <person name="Rivello Crivelaro A.L."/>
            <person name="Bueno de Camargo Nunes A."/>
            <person name="dos Santos C.M."/>
            <person name="Palmeira da Silva Rosa D."/>
            <person name="da Silva Padilha D."/>
            <person name="da Silva E."/>
            <person name="Araujo Terra L."/>
            <person name="Soares Mendes V."/>
            <person name="Farinelli L."/>
            <person name="Magalhaes Cruz L."/>
            <person name="Baldani J.I."/>
        </authorList>
    </citation>
    <scope>NUCLEOTIDE SEQUENCE [LARGE SCALE GENOMIC DNA]</scope>
    <source>
        <strain evidence="12 13">CBAmC</strain>
    </source>
</reference>
<evidence type="ECO:0000256" key="2">
    <source>
        <dbReference type="ARBA" id="ARBA00004196"/>
    </source>
</evidence>
<dbReference type="InterPro" id="IPR045834">
    <property type="entry name" value="Csd3_N2"/>
</dbReference>
<dbReference type="PANTHER" id="PTHR21666:SF288">
    <property type="entry name" value="CELL DIVISION PROTEIN YTFB"/>
    <property type="match status" value="1"/>
</dbReference>
<evidence type="ECO:0000256" key="3">
    <source>
        <dbReference type="ARBA" id="ARBA00022670"/>
    </source>
</evidence>
<feature type="region of interest" description="Disordered" evidence="8">
    <location>
        <begin position="59"/>
        <end position="85"/>
    </location>
</feature>
<dbReference type="CDD" id="cd12797">
    <property type="entry name" value="M23_peptidase"/>
    <property type="match status" value="1"/>
</dbReference>
<evidence type="ECO:0000313" key="12">
    <source>
        <dbReference type="EMBL" id="ASG21473.1"/>
    </source>
</evidence>
<feature type="domain" description="Csd3-like second N-terminal" evidence="11">
    <location>
        <begin position="187"/>
        <end position="304"/>
    </location>
</feature>
<evidence type="ECO:0000313" key="13">
    <source>
        <dbReference type="Proteomes" id="UP000197153"/>
    </source>
</evidence>
<name>A0A248JRW1_9PROT</name>
<evidence type="ECO:0000256" key="5">
    <source>
        <dbReference type="ARBA" id="ARBA00022801"/>
    </source>
</evidence>
<organism evidence="12 13">
    <name type="scientific">Nitrospirillum viridazoti CBAmc</name>
    <dbReference type="NCBI Taxonomy" id="1441467"/>
    <lineage>
        <taxon>Bacteria</taxon>
        <taxon>Pseudomonadati</taxon>
        <taxon>Pseudomonadota</taxon>
        <taxon>Alphaproteobacteria</taxon>
        <taxon>Rhodospirillales</taxon>
        <taxon>Azospirillaceae</taxon>
        <taxon>Nitrospirillum</taxon>
        <taxon>Nitrospirillum viridazoti</taxon>
    </lineage>
</organism>
<sequence>MGALLKRIAVTSAVALTLGGVVSLASLDDTGSVAVAPQALPPAPPSDVDPDLAAAAAAAPKDQQVPQQTTVAAADPAPQAGKPLSVDPVERRHVNVGRGDTLMQVLMDGGVPADSAQNAVSALSGVYDVRRMKAGQGITVLFDHSEGDKFIGLEFQPAAERAVSVAFNGGRYQARQVDKPLEKKLMAARGRITSSLSEAASAAGVPYPVLDAFIKRYAYDVDFQRDLQPGDTFEILFERYYTEDGQPARDGDIQFASLTLSGKEKAIYRYQASGSTADYYNALGESIRRAILRTPIDGARVTSGYGMRMHPVLGYSKMHKGKDFGAPVGTPIYAAGDGVVEQAGPFSSYGNYVKLRHGNQMETAYGHMSRIAKNLRAGMRVAQGDVIGYVGATGRATGPHLHFEVLRGNQQINPDSKEAKIEAGRKLDGKDLKQFQAIVAEDQDAFRDLQGGSGSTLVAAKPGTGHVVQAAVKRH</sequence>
<dbReference type="InterPro" id="IPR050570">
    <property type="entry name" value="Cell_wall_metabolism_enzyme"/>
</dbReference>
<evidence type="ECO:0000256" key="4">
    <source>
        <dbReference type="ARBA" id="ARBA00022723"/>
    </source>
</evidence>
<dbReference type="EMBL" id="CP022110">
    <property type="protein sequence ID" value="ASG21473.1"/>
    <property type="molecule type" value="Genomic_DNA"/>
</dbReference>
<evidence type="ECO:0000259" key="11">
    <source>
        <dbReference type="Pfam" id="PF19425"/>
    </source>
</evidence>
<evidence type="ECO:0000256" key="1">
    <source>
        <dbReference type="ARBA" id="ARBA00001947"/>
    </source>
</evidence>
<dbReference type="Pfam" id="PF19425">
    <property type="entry name" value="Csd3_N2"/>
    <property type="match status" value="1"/>
</dbReference>
<dbReference type="Gene3D" id="2.70.70.10">
    <property type="entry name" value="Glucose Permease (Domain IIA)"/>
    <property type="match status" value="1"/>
</dbReference>